<dbReference type="AlphaFoldDB" id="A0A843W986"/>
<comment type="caution">
    <text evidence="2">The sequence shown here is derived from an EMBL/GenBank/DDBJ whole genome shotgun (WGS) entry which is preliminary data.</text>
</comment>
<gene>
    <name evidence="2" type="ORF">Taro_032367</name>
</gene>
<name>A0A843W986_COLES</name>
<accession>A0A843W986</accession>
<dbReference type="EMBL" id="NMUH01002384">
    <property type="protein sequence ID" value="MQL99639.1"/>
    <property type="molecule type" value="Genomic_DNA"/>
</dbReference>
<protein>
    <submittedName>
        <fullName evidence="2">Uncharacterized protein</fullName>
    </submittedName>
</protein>
<dbReference type="Proteomes" id="UP000652761">
    <property type="component" value="Unassembled WGS sequence"/>
</dbReference>
<proteinExistence type="predicted"/>
<feature type="region of interest" description="Disordered" evidence="1">
    <location>
        <begin position="88"/>
        <end position="113"/>
    </location>
</feature>
<sequence length="113" mass="12391">MSFSSDILRRSLAASMAVTFCNGPGARTLDSHQESKHRHCRPQGHTPRVKYTSWGTQLTGDAVYYGPVCSVCHGGSCCEVSLAKEGMSFTKKPSRDYQSPTGSTRRNRTKCSN</sequence>
<evidence type="ECO:0000313" key="2">
    <source>
        <dbReference type="EMBL" id="MQL99639.1"/>
    </source>
</evidence>
<keyword evidence="3" id="KW-1185">Reference proteome</keyword>
<evidence type="ECO:0000313" key="3">
    <source>
        <dbReference type="Proteomes" id="UP000652761"/>
    </source>
</evidence>
<evidence type="ECO:0000256" key="1">
    <source>
        <dbReference type="SAM" id="MobiDB-lite"/>
    </source>
</evidence>
<organism evidence="2 3">
    <name type="scientific">Colocasia esculenta</name>
    <name type="common">Wild taro</name>
    <name type="synonym">Arum esculentum</name>
    <dbReference type="NCBI Taxonomy" id="4460"/>
    <lineage>
        <taxon>Eukaryota</taxon>
        <taxon>Viridiplantae</taxon>
        <taxon>Streptophyta</taxon>
        <taxon>Embryophyta</taxon>
        <taxon>Tracheophyta</taxon>
        <taxon>Spermatophyta</taxon>
        <taxon>Magnoliopsida</taxon>
        <taxon>Liliopsida</taxon>
        <taxon>Araceae</taxon>
        <taxon>Aroideae</taxon>
        <taxon>Colocasieae</taxon>
        <taxon>Colocasia</taxon>
    </lineage>
</organism>
<reference evidence="2" key="1">
    <citation type="submission" date="2017-07" db="EMBL/GenBank/DDBJ databases">
        <title>Taro Niue Genome Assembly and Annotation.</title>
        <authorList>
            <person name="Atibalentja N."/>
            <person name="Keating K."/>
            <person name="Fields C.J."/>
        </authorList>
    </citation>
    <scope>NUCLEOTIDE SEQUENCE</scope>
    <source>
        <strain evidence="2">Niue_2</strain>
        <tissue evidence="2">Leaf</tissue>
    </source>
</reference>